<organism evidence="1 2">
    <name type="scientific">Lujinxingia litoralis</name>
    <dbReference type="NCBI Taxonomy" id="2211119"/>
    <lineage>
        <taxon>Bacteria</taxon>
        <taxon>Deltaproteobacteria</taxon>
        <taxon>Bradymonadales</taxon>
        <taxon>Lujinxingiaceae</taxon>
        <taxon>Lujinxingia</taxon>
    </lineage>
</organism>
<dbReference type="Proteomes" id="UP000249169">
    <property type="component" value="Unassembled WGS sequence"/>
</dbReference>
<reference evidence="1 2" key="1">
    <citation type="submission" date="2018-05" db="EMBL/GenBank/DDBJ databases">
        <title>Lujinxingia marina gen. nov. sp. nov., a new facultative anaerobic member of the class Deltaproteobacteria, and proposal of Lujinxingaceae fam. nov.</title>
        <authorList>
            <person name="Li C.-M."/>
        </authorList>
    </citation>
    <scope>NUCLEOTIDE SEQUENCE [LARGE SCALE GENOMIC DNA]</scope>
    <source>
        <strain evidence="1 2">B210</strain>
    </source>
</reference>
<sequence>MAVIEPSESWQRLHVPPGGVYTGLREYACDGAVVRALIGGSTEEPRLEGCEVLELHDLNVGQRRTRHDVGAFLRRCLRRLRQDGMILVVDGVVLSIPGDRIEVKRVRFQQFCSRAQALGPFTSPEPVL</sequence>
<dbReference type="AlphaFoldDB" id="A0A328C891"/>
<evidence type="ECO:0000313" key="2">
    <source>
        <dbReference type="Proteomes" id="UP000249169"/>
    </source>
</evidence>
<accession>A0A328C891</accession>
<dbReference type="EMBL" id="QHKO01000008">
    <property type="protein sequence ID" value="RAL20798.1"/>
    <property type="molecule type" value="Genomic_DNA"/>
</dbReference>
<protein>
    <submittedName>
        <fullName evidence="1">Uncharacterized protein</fullName>
    </submittedName>
</protein>
<dbReference type="OrthoDB" id="5510658at2"/>
<name>A0A328C891_9DELT</name>
<proteinExistence type="predicted"/>
<keyword evidence="2" id="KW-1185">Reference proteome</keyword>
<evidence type="ECO:0000313" key="1">
    <source>
        <dbReference type="EMBL" id="RAL20798.1"/>
    </source>
</evidence>
<dbReference type="RefSeq" id="WP_111730890.1">
    <property type="nucleotide sequence ID" value="NZ_QHKO01000008.1"/>
</dbReference>
<gene>
    <name evidence="1" type="ORF">DL240_15910</name>
</gene>
<comment type="caution">
    <text evidence="1">The sequence shown here is derived from an EMBL/GenBank/DDBJ whole genome shotgun (WGS) entry which is preliminary data.</text>
</comment>